<keyword evidence="2" id="KW-1185">Reference proteome</keyword>
<dbReference type="GO" id="GO:0005789">
    <property type="term" value="C:endoplasmic reticulum membrane"/>
    <property type="evidence" value="ECO:0007669"/>
    <property type="project" value="TreeGrafter"/>
</dbReference>
<dbReference type="AlphaFoldDB" id="A0A1B0BYV3"/>
<protein>
    <submittedName>
        <fullName evidence="1">Uncharacterized protein</fullName>
    </submittedName>
</protein>
<evidence type="ECO:0000313" key="2">
    <source>
        <dbReference type="Proteomes" id="UP000092460"/>
    </source>
</evidence>
<evidence type="ECO:0000313" key="1">
    <source>
        <dbReference type="EnsemblMetazoa" id="GPPI044578-PA"/>
    </source>
</evidence>
<reference evidence="2" key="1">
    <citation type="submission" date="2015-01" db="EMBL/GenBank/DDBJ databases">
        <authorList>
            <person name="Aksoy S."/>
            <person name="Warren W."/>
            <person name="Wilson R.K."/>
        </authorList>
    </citation>
    <scope>NUCLEOTIDE SEQUENCE [LARGE SCALE GENOMIC DNA]</scope>
    <source>
        <strain evidence="2">IAEA</strain>
    </source>
</reference>
<accession>A0A1B0BYV3</accession>
<sequence>MYDGYPGLNCGVVLLHLAAVRHYGLYHDHLQETATRKLTSKYVFKDHMGDQDFSTLLGYEFSNPMYRLDCVRNRQLCTW</sequence>
<proteinExistence type="predicted"/>
<dbReference type="Gene3D" id="3.90.550.10">
    <property type="entry name" value="Spore Coat Polysaccharide Biosynthesis Protein SpsA, Chain A"/>
    <property type="match status" value="1"/>
</dbReference>
<dbReference type="PANTHER" id="PTHR46612">
    <property type="entry name" value="XYLOSIDE XYLOSYLTRANSFERASE 1"/>
    <property type="match status" value="1"/>
</dbReference>
<dbReference type="InterPro" id="IPR042465">
    <property type="entry name" value="XXLT1"/>
</dbReference>
<dbReference type="Proteomes" id="UP000092460">
    <property type="component" value="Unassembled WGS sequence"/>
</dbReference>
<dbReference type="VEuPathDB" id="VectorBase:GPPI044578"/>
<dbReference type="GO" id="GO:0016266">
    <property type="term" value="P:protein O-linked glycosylation via N-acetyl-galactosamine"/>
    <property type="evidence" value="ECO:0007669"/>
    <property type="project" value="TreeGrafter"/>
</dbReference>
<dbReference type="PANTHER" id="PTHR46612:SF1">
    <property type="entry name" value="XYLOSIDE XYLOSYLTRANSFERASE 1"/>
    <property type="match status" value="1"/>
</dbReference>
<name>A0A1B0BYV3_9MUSC</name>
<dbReference type="InterPro" id="IPR029044">
    <property type="entry name" value="Nucleotide-diphossugar_trans"/>
</dbReference>
<dbReference type="EMBL" id="JXJN01022841">
    <property type="status" value="NOT_ANNOTATED_CDS"/>
    <property type="molecule type" value="Genomic_DNA"/>
</dbReference>
<dbReference type="EnsemblMetazoa" id="GPPI044578-RA">
    <property type="protein sequence ID" value="GPPI044578-PA"/>
    <property type="gene ID" value="GPPI044578"/>
</dbReference>
<organism evidence="1 2">
    <name type="scientific">Glossina palpalis gambiensis</name>
    <dbReference type="NCBI Taxonomy" id="67801"/>
    <lineage>
        <taxon>Eukaryota</taxon>
        <taxon>Metazoa</taxon>
        <taxon>Ecdysozoa</taxon>
        <taxon>Arthropoda</taxon>
        <taxon>Hexapoda</taxon>
        <taxon>Insecta</taxon>
        <taxon>Pterygota</taxon>
        <taxon>Neoptera</taxon>
        <taxon>Endopterygota</taxon>
        <taxon>Diptera</taxon>
        <taxon>Brachycera</taxon>
        <taxon>Muscomorpha</taxon>
        <taxon>Hippoboscoidea</taxon>
        <taxon>Glossinidae</taxon>
        <taxon>Glossina</taxon>
    </lineage>
</organism>
<dbReference type="GO" id="GO:0140560">
    <property type="term" value="F:xylosyl alpha-1,3-xylosyltransferase activity"/>
    <property type="evidence" value="ECO:0007669"/>
    <property type="project" value="TreeGrafter"/>
</dbReference>
<reference evidence="1" key="2">
    <citation type="submission" date="2020-05" db="UniProtKB">
        <authorList>
            <consortium name="EnsemblMetazoa"/>
        </authorList>
    </citation>
    <scope>IDENTIFICATION</scope>
    <source>
        <strain evidence="1">IAEA</strain>
    </source>
</reference>